<protein>
    <submittedName>
        <fullName evidence="3">Esterase-like activity of phytase family protein</fullName>
    </submittedName>
</protein>
<evidence type="ECO:0000259" key="2">
    <source>
        <dbReference type="Pfam" id="PF13449"/>
    </source>
</evidence>
<evidence type="ECO:0000313" key="3">
    <source>
        <dbReference type="EMBL" id="MSU88244.1"/>
    </source>
</evidence>
<keyword evidence="4" id="KW-1185">Reference proteome</keyword>
<dbReference type="Proteomes" id="UP000474957">
    <property type="component" value="Unassembled WGS sequence"/>
</dbReference>
<name>A0A6L5YX54_9RHOB</name>
<sequence length="323" mass="34639">MRRRPALIAAFATLLLGGLGLWGEAATAEGPRLVEEAAVTWRDPAAGFGSWSGIVLDADGGGLIAVSDKGNWGRATLERAPGGTLTGVRLDAIGPLLDSRGQPVRRFDVDAEGLTIGGDGRIYISYEANHRVVVHERIDGPATLLPRPAEFRALQNNSGLEALFTGPDGRVHAIPERSGALARPYPVFRLDGEGWSVPFSIPRSAPHLVTGADLGPDGRLYLLERDFSGLLGFSTRVRRFELTPDGLSGGEVLLDSRTGRFDNLEGIDVWRDAQGRIRATMISDDNGSFFQVTQIVEFLLEGDSDAPGPRSTSAPRPRPRPDG</sequence>
<feature type="compositionally biased region" description="Low complexity" evidence="1">
    <location>
        <begin position="306"/>
        <end position="315"/>
    </location>
</feature>
<reference evidence="3 4" key="1">
    <citation type="submission" date="2019-10" db="EMBL/GenBank/DDBJ databases">
        <title>Cognatihalovulum marinum gen. nov. sp. nov., a new member of the family Rhodobacteraceae isolated from deep seawater of the Northwest Indian Ocean.</title>
        <authorList>
            <person name="Ruan C."/>
            <person name="Wang J."/>
            <person name="Zheng X."/>
            <person name="Song L."/>
            <person name="Zhu Y."/>
            <person name="Huang Y."/>
            <person name="Lu Z."/>
            <person name="Du W."/>
            <person name="Huang L."/>
            <person name="Dai X."/>
        </authorList>
    </citation>
    <scope>NUCLEOTIDE SEQUENCE [LARGE SCALE GENOMIC DNA]</scope>
    <source>
        <strain evidence="3 4">2CG4</strain>
    </source>
</reference>
<dbReference type="InterPro" id="IPR027372">
    <property type="entry name" value="Phytase-like_dom"/>
</dbReference>
<dbReference type="RefSeq" id="WP_154444115.1">
    <property type="nucleotide sequence ID" value="NZ_WIND01000001.1"/>
</dbReference>
<feature type="region of interest" description="Disordered" evidence="1">
    <location>
        <begin position="302"/>
        <end position="323"/>
    </location>
</feature>
<evidence type="ECO:0000256" key="1">
    <source>
        <dbReference type="SAM" id="MobiDB-lite"/>
    </source>
</evidence>
<evidence type="ECO:0000313" key="4">
    <source>
        <dbReference type="Proteomes" id="UP000474957"/>
    </source>
</evidence>
<accession>A0A6L5YX54</accession>
<gene>
    <name evidence="3" type="ORF">GE300_01265</name>
</gene>
<dbReference type="AlphaFoldDB" id="A0A6L5YX54"/>
<dbReference type="EMBL" id="WIND01000001">
    <property type="protein sequence ID" value="MSU88244.1"/>
    <property type="molecule type" value="Genomic_DNA"/>
</dbReference>
<comment type="caution">
    <text evidence="3">The sequence shown here is derived from an EMBL/GenBank/DDBJ whole genome shotgun (WGS) entry which is preliminary data.</text>
</comment>
<feature type="domain" description="Phytase-like" evidence="2">
    <location>
        <begin position="47"/>
        <end position="287"/>
    </location>
</feature>
<dbReference type="Pfam" id="PF13449">
    <property type="entry name" value="Phytase-like"/>
    <property type="match status" value="1"/>
</dbReference>
<organism evidence="3 4">
    <name type="scientific">Halovulum marinum</name>
    <dbReference type="NCBI Taxonomy" id="2662447"/>
    <lineage>
        <taxon>Bacteria</taxon>
        <taxon>Pseudomonadati</taxon>
        <taxon>Pseudomonadota</taxon>
        <taxon>Alphaproteobacteria</taxon>
        <taxon>Rhodobacterales</taxon>
        <taxon>Paracoccaceae</taxon>
        <taxon>Halovulum</taxon>
    </lineage>
</organism>
<dbReference type="SUPFAM" id="SSF63829">
    <property type="entry name" value="Calcium-dependent phosphotriesterase"/>
    <property type="match status" value="1"/>
</dbReference>
<proteinExistence type="predicted"/>